<proteinExistence type="predicted"/>
<keyword evidence="1" id="KW-1185">Reference proteome</keyword>
<name>B5DKD1_DROPS</name>
<protein>
    <submittedName>
        <fullName evidence="2">Uncharacterized protein</fullName>
    </submittedName>
</protein>
<gene>
    <name evidence="2" type="primary">LOC6902421</name>
</gene>
<evidence type="ECO:0000313" key="2">
    <source>
        <dbReference type="RefSeq" id="XP_002133355.2"/>
    </source>
</evidence>
<accession>A0A6I8UYH7</accession>
<dbReference type="GeneID" id="6902421"/>
<dbReference type="KEGG" id="dpo:6902421"/>
<sequence length="159" mass="18921">MKLLLAFILYLRLEPLSCQTTISTEAKKQALEIDIMIKAEFENIQGYAHDNVEFKAFHKFLHESLTWGANRNQQKLKNLQQFQKYNMARLDLEDQLWELCNDLQLKIRGHCYQFYRQLRQECVKGLTDSNRNKQGMIARVKHLRCDKMIKGKEADYGYE</sequence>
<dbReference type="AlphaFoldDB" id="B5DKD1"/>
<dbReference type="RefSeq" id="XP_002133355.2">
    <property type="nucleotide sequence ID" value="XM_002133319.3"/>
</dbReference>
<organism evidence="1 2">
    <name type="scientific">Drosophila pseudoobscura pseudoobscura</name>
    <name type="common">Fruit fly</name>
    <dbReference type="NCBI Taxonomy" id="46245"/>
    <lineage>
        <taxon>Eukaryota</taxon>
        <taxon>Metazoa</taxon>
        <taxon>Ecdysozoa</taxon>
        <taxon>Arthropoda</taxon>
        <taxon>Hexapoda</taxon>
        <taxon>Insecta</taxon>
        <taxon>Pterygota</taxon>
        <taxon>Neoptera</taxon>
        <taxon>Endopterygota</taxon>
        <taxon>Diptera</taxon>
        <taxon>Brachycera</taxon>
        <taxon>Muscomorpha</taxon>
        <taxon>Ephydroidea</taxon>
        <taxon>Drosophilidae</taxon>
        <taxon>Drosophila</taxon>
        <taxon>Sophophora</taxon>
    </lineage>
</organism>
<dbReference type="Proteomes" id="UP000001819">
    <property type="component" value="Chromosome 4"/>
</dbReference>
<reference evidence="2" key="1">
    <citation type="submission" date="2025-08" db="UniProtKB">
        <authorList>
            <consortium name="RefSeq"/>
        </authorList>
    </citation>
    <scope>IDENTIFICATION</scope>
    <source>
        <strain evidence="2">MV-25-SWS-2005</strain>
        <tissue evidence="2">Whole body</tissue>
    </source>
</reference>
<accession>B5DKD1</accession>
<dbReference type="Bgee" id="FBgn0249384">
    <property type="expression patterns" value="Expressed in male reproductive system and 1 other cell type or tissue"/>
</dbReference>
<evidence type="ECO:0000313" key="1">
    <source>
        <dbReference type="Proteomes" id="UP000001819"/>
    </source>
</evidence>
<dbReference type="HOGENOM" id="CLU_1350157_0_0_1"/>
<dbReference type="InParanoid" id="B5DKD1"/>